<evidence type="ECO:0000256" key="9">
    <source>
        <dbReference type="ARBA" id="ARBA00022843"/>
    </source>
</evidence>
<dbReference type="SUPFAM" id="SSF47113">
    <property type="entry name" value="Histone-fold"/>
    <property type="match status" value="2"/>
</dbReference>
<dbReference type="PANTHER" id="PTHR23430">
    <property type="entry name" value="HISTONE H2A"/>
    <property type="match status" value="1"/>
</dbReference>
<dbReference type="SMART" id="SM00414">
    <property type="entry name" value="H2A"/>
    <property type="match status" value="1"/>
</dbReference>
<dbReference type="GO" id="GO:0046982">
    <property type="term" value="F:protein heterodimerization activity"/>
    <property type="evidence" value="ECO:0007669"/>
    <property type="project" value="InterPro"/>
</dbReference>
<organism evidence="17 18">
    <name type="scientific">Cervus elaphus hippelaphus</name>
    <name type="common">European red deer</name>
    <dbReference type="NCBI Taxonomy" id="46360"/>
    <lineage>
        <taxon>Eukaryota</taxon>
        <taxon>Metazoa</taxon>
        <taxon>Chordata</taxon>
        <taxon>Craniata</taxon>
        <taxon>Vertebrata</taxon>
        <taxon>Euteleostomi</taxon>
        <taxon>Mammalia</taxon>
        <taxon>Eutheria</taxon>
        <taxon>Laurasiatheria</taxon>
        <taxon>Artiodactyla</taxon>
        <taxon>Ruminantia</taxon>
        <taxon>Pecora</taxon>
        <taxon>Cervidae</taxon>
        <taxon>Cervinae</taxon>
        <taxon>Cervus</taxon>
    </lineage>
</organism>
<feature type="domain" description="Histone H2A C-terminal" evidence="16">
    <location>
        <begin position="140"/>
        <end position="174"/>
    </location>
</feature>
<dbReference type="Proteomes" id="UP000242450">
    <property type="component" value="Chromosome 7"/>
</dbReference>
<evidence type="ECO:0000256" key="7">
    <source>
        <dbReference type="ARBA" id="ARBA00022499"/>
    </source>
</evidence>
<comment type="similarity">
    <text evidence="4 14">Belongs to the histone H2A family.</text>
</comment>
<dbReference type="EMBL" id="MKHE01000007">
    <property type="protein sequence ID" value="OWK13290.1"/>
    <property type="molecule type" value="Genomic_DNA"/>
</dbReference>
<protein>
    <recommendedName>
        <fullName evidence="14">Histone H2A</fullName>
    </recommendedName>
</protein>
<keyword evidence="11 14" id="KW-0238">DNA-binding</keyword>
<dbReference type="FunFam" id="1.10.20.10:FF:000103">
    <property type="entry name" value="Histone H2A type 1"/>
    <property type="match status" value="1"/>
</dbReference>
<reference evidence="17 18" key="1">
    <citation type="journal article" date="2018" name="Mol. Genet. Genomics">
        <title>The red deer Cervus elaphus genome CerEla1.0: sequencing, annotating, genes, and chromosomes.</title>
        <authorList>
            <person name="Bana N.A."/>
            <person name="Nyiri A."/>
            <person name="Nagy J."/>
            <person name="Frank K."/>
            <person name="Nagy T."/>
            <person name="Steger V."/>
            <person name="Schiller M."/>
            <person name="Lakatos P."/>
            <person name="Sugar L."/>
            <person name="Horn P."/>
            <person name="Barta E."/>
            <person name="Orosz L."/>
        </authorList>
    </citation>
    <scope>NUCLEOTIDE SEQUENCE [LARGE SCALE GENOMIC DNA]</scope>
    <source>
        <strain evidence="17">Hungarian</strain>
    </source>
</reference>
<dbReference type="AlphaFoldDB" id="A0A212D4W6"/>
<dbReference type="GO" id="GO:0003677">
    <property type="term" value="F:DNA binding"/>
    <property type="evidence" value="ECO:0007669"/>
    <property type="project" value="UniProtKB-KW"/>
</dbReference>
<sequence length="178" mass="19401">TFCRVLQVTMSGRGKQGGKTRAKAKTRSSRAGLQFPVGRTFCRVLQVTMSGRGKQGGKTRAKAKTRSSRAGLQFPVGRVHRLLRKGNYAERVGAGAPVYLAAVLEYLTAEILELAGNAARDNKKTRIIPRHLQLAIRNDEELNKLLGKVTIAQGGVLPNIQAVLLPKKTESHHKPKGK</sequence>
<proteinExistence type="inferred from homology"/>
<dbReference type="InterPro" id="IPR002119">
    <property type="entry name" value="Histone_H2A"/>
</dbReference>
<evidence type="ECO:0000256" key="11">
    <source>
        <dbReference type="ARBA" id="ARBA00023125"/>
    </source>
</evidence>
<evidence type="ECO:0000256" key="13">
    <source>
        <dbReference type="ARBA" id="ARBA00023269"/>
    </source>
</evidence>
<dbReference type="InterPro" id="IPR009072">
    <property type="entry name" value="Histone-fold"/>
</dbReference>
<keyword evidence="12 14" id="KW-0539">Nucleus</keyword>
<dbReference type="InterPro" id="IPR032454">
    <property type="entry name" value="Histone_H2A_C"/>
</dbReference>
<comment type="caution">
    <text evidence="17">The sequence shown here is derived from an EMBL/GenBank/DDBJ whole genome shotgun (WGS) entry which is preliminary data.</text>
</comment>
<keyword evidence="9" id="KW-0832">Ubl conjugation</keyword>
<dbReference type="GO" id="GO:0000786">
    <property type="term" value="C:nucleosome"/>
    <property type="evidence" value="ECO:0007669"/>
    <property type="project" value="UniProtKB-KW"/>
</dbReference>
<evidence type="ECO:0000256" key="8">
    <source>
        <dbReference type="ARBA" id="ARBA00022553"/>
    </source>
</evidence>
<evidence type="ECO:0000256" key="2">
    <source>
        <dbReference type="ARBA" id="ARBA00004123"/>
    </source>
</evidence>
<evidence type="ECO:0000256" key="6">
    <source>
        <dbReference type="ARBA" id="ARBA00022481"/>
    </source>
</evidence>
<comment type="subunit">
    <text evidence="14">The nucleosome is a histone octamer containing two molecules each of H2A, H2B, H3 and H4 assembled in one H3-H4 heterotetramer and two H2A-H2B heterodimers. The octamer wraps approximately 147 bp of DNA.</text>
</comment>
<dbReference type="Gene3D" id="1.10.20.10">
    <property type="entry name" value="Histone, subunit A"/>
    <property type="match status" value="2"/>
</dbReference>
<evidence type="ECO:0000256" key="12">
    <source>
        <dbReference type="ARBA" id="ARBA00023242"/>
    </source>
</evidence>
<feature type="domain" description="Core Histone H2A/H2B/H3" evidence="15">
    <location>
        <begin position="55"/>
        <end position="137"/>
    </location>
</feature>
<evidence type="ECO:0000313" key="18">
    <source>
        <dbReference type="Proteomes" id="UP000242450"/>
    </source>
</evidence>
<evidence type="ECO:0000256" key="1">
    <source>
        <dbReference type="ARBA" id="ARBA00002001"/>
    </source>
</evidence>
<feature type="non-terminal residue" evidence="17">
    <location>
        <position position="1"/>
    </location>
</feature>
<keyword evidence="7" id="KW-1017">Isopeptide bond</keyword>
<keyword evidence="18" id="KW-1185">Reference proteome</keyword>
<dbReference type="PROSITE" id="PS00046">
    <property type="entry name" value="HISTONE_H2A"/>
    <property type="match status" value="2"/>
</dbReference>
<dbReference type="InterPro" id="IPR032458">
    <property type="entry name" value="Histone_H2A_CS"/>
</dbReference>
<dbReference type="Pfam" id="PF16211">
    <property type="entry name" value="Histone_H2A_C"/>
    <property type="match status" value="1"/>
</dbReference>
<evidence type="ECO:0000256" key="14">
    <source>
        <dbReference type="RuleBase" id="RU003767"/>
    </source>
</evidence>
<evidence type="ECO:0000259" key="16">
    <source>
        <dbReference type="Pfam" id="PF16211"/>
    </source>
</evidence>
<evidence type="ECO:0000256" key="10">
    <source>
        <dbReference type="ARBA" id="ARBA00022990"/>
    </source>
</evidence>
<keyword evidence="13 14" id="KW-0544">Nucleosome core</keyword>
<dbReference type="GO" id="GO:0030527">
    <property type="term" value="F:structural constituent of chromatin"/>
    <property type="evidence" value="ECO:0007669"/>
    <property type="project" value="InterPro"/>
</dbReference>
<dbReference type="CDD" id="cd00074">
    <property type="entry name" value="HFD_H2A"/>
    <property type="match status" value="1"/>
</dbReference>
<evidence type="ECO:0000313" key="17">
    <source>
        <dbReference type="EMBL" id="OWK13290.1"/>
    </source>
</evidence>
<keyword evidence="5 14" id="KW-0158">Chromosome</keyword>
<evidence type="ECO:0000256" key="4">
    <source>
        <dbReference type="ARBA" id="ARBA00010691"/>
    </source>
</evidence>
<keyword evidence="10" id="KW-0007">Acetylation</keyword>
<evidence type="ECO:0000256" key="5">
    <source>
        <dbReference type="ARBA" id="ARBA00022454"/>
    </source>
</evidence>
<keyword evidence="6" id="KW-0488">Methylation</keyword>
<evidence type="ECO:0000256" key="3">
    <source>
        <dbReference type="ARBA" id="ARBA00004286"/>
    </source>
</evidence>
<accession>A0A212D4W6</accession>
<dbReference type="Pfam" id="PF00125">
    <property type="entry name" value="Histone"/>
    <property type="match status" value="1"/>
</dbReference>
<name>A0A212D4W6_CEREH</name>
<dbReference type="OrthoDB" id="1104503at2759"/>
<dbReference type="PRINTS" id="PR00620">
    <property type="entry name" value="HISTONEH2A"/>
</dbReference>
<gene>
    <name evidence="17" type="ORF">Celaphus_00014539</name>
</gene>
<keyword evidence="8" id="KW-0597">Phosphoprotein</keyword>
<comment type="subcellular location">
    <subcellularLocation>
        <location evidence="3">Chromosome</location>
    </subcellularLocation>
    <subcellularLocation>
        <location evidence="2 14">Nucleus</location>
    </subcellularLocation>
</comment>
<dbReference type="InterPro" id="IPR007125">
    <property type="entry name" value="H2A/H2B/H3"/>
</dbReference>
<comment type="function">
    <text evidence="1">Core component of nucleosome. Nucleosomes wrap and compact DNA into chromatin, limiting DNA accessibility to the cellular machineries which require DNA as a template. Histones thereby play a central role in transcription regulation, DNA repair, DNA replication and chromosomal stability. DNA accessibility is regulated via a complex set of post-translational modifications of histones, also called histone code, and nucleosome remodeling.</text>
</comment>
<dbReference type="GO" id="GO:0005634">
    <property type="term" value="C:nucleus"/>
    <property type="evidence" value="ECO:0007669"/>
    <property type="project" value="UniProtKB-SubCell"/>
</dbReference>
<evidence type="ECO:0000259" key="15">
    <source>
        <dbReference type="Pfam" id="PF00125"/>
    </source>
</evidence>